<evidence type="ECO:0000313" key="1">
    <source>
        <dbReference type="EMBL" id="HAE95461.1"/>
    </source>
</evidence>
<dbReference type="SUPFAM" id="SSF143597">
    <property type="entry name" value="YojJ-like"/>
    <property type="match status" value="1"/>
</dbReference>
<proteinExistence type="predicted"/>
<dbReference type="eggNOG" id="ENOG5033KJ2">
    <property type="taxonomic scope" value="Bacteria"/>
</dbReference>
<reference evidence="2 3" key="1">
    <citation type="journal article" date="2014" name="Antonie Van Leeuwenhoek">
        <title>Hyphomonas beringensis sp. nov. and Hyphomonas chukchiensis sp. nov., isolated from surface seawater of the Bering Sea and Chukchi Sea.</title>
        <authorList>
            <person name="Li C."/>
            <person name="Lai Q."/>
            <person name="Li G."/>
            <person name="Dong C."/>
            <person name="Wang J."/>
            <person name="Liao Y."/>
            <person name="Shao Z."/>
        </authorList>
    </citation>
    <scope>NUCLEOTIDE SEQUENCE [LARGE SCALE GENOMIC DNA]</scope>
    <source>
        <strain evidence="2 3">22II1-22F38</strain>
    </source>
</reference>
<dbReference type="EMBL" id="AWFH01000012">
    <property type="protein sequence ID" value="KCZ61659.1"/>
    <property type="molecule type" value="Genomic_DNA"/>
</dbReference>
<dbReference type="Proteomes" id="UP000259173">
    <property type="component" value="Unassembled WGS sequence"/>
</dbReference>
<dbReference type="InterPro" id="IPR036888">
    <property type="entry name" value="DNA_integrity_DisA_N_sf"/>
</dbReference>
<dbReference type="Proteomes" id="UP000024547">
    <property type="component" value="Unassembled WGS sequence"/>
</dbReference>
<sequence>MASFSAFGNILVARYLRGRAASNFWTPQLILSEVQSLSLQRYEGSPCTSGIVFTSEPTIFVKKLDKTLYDLEGVDYEGTFDVDFFSSPPTYRYVDGKNAFYVVDNSRKIIGVLRIRSPMSYTVYDRAVFSHLRSVFELEAGRTFVAISNNQGTVTVQSRNGLQLRWKNLFWSVCDTDIIVDFLIEFGLEVPLATKIVSLLFAISDMRFGALLLVVDSDCALPRSAGSIGGTDFSAALKELSKGKTVTQAMESNEILGILTSDGLTTINKDGVVLSAGDIIDLSGPGESSVTGGGRTQAAVAASRFGVALKISEDGPITVFHKGDCVIKMQR</sequence>
<accession>A0A059E128</accession>
<dbReference type="AlphaFoldDB" id="A0A059E128"/>
<evidence type="ECO:0000313" key="4">
    <source>
        <dbReference type="Proteomes" id="UP000259173"/>
    </source>
</evidence>
<protein>
    <recommendedName>
        <fullName evidence="5">DAC domain-containing protein</fullName>
    </recommendedName>
</protein>
<dbReference type="EMBL" id="DMBR01000391">
    <property type="protein sequence ID" value="HAE95461.1"/>
    <property type="molecule type" value="Genomic_DNA"/>
</dbReference>
<dbReference type="PATRIC" id="fig|1280948.3.peg.1568"/>
<evidence type="ECO:0008006" key="5">
    <source>
        <dbReference type="Google" id="ProtNLM"/>
    </source>
</evidence>
<gene>
    <name evidence="1" type="ORF">DCG65_12960</name>
    <name evidence="2" type="ORF">HY36_03690</name>
</gene>
<keyword evidence="3" id="KW-1185">Reference proteome</keyword>
<comment type="caution">
    <text evidence="2">The sequence shown here is derived from an EMBL/GenBank/DDBJ whole genome shotgun (WGS) entry which is preliminary data.</text>
</comment>
<evidence type="ECO:0000313" key="3">
    <source>
        <dbReference type="Proteomes" id="UP000024547"/>
    </source>
</evidence>
<reference evidence="1 4" key="2">
    <citation type="journal article" date="2018" name="Nat. Biotechnol.">
        <title>A standardized bacterial taxonomy based on genome phylogeny substantially revises the tree of life.</title>
        <authorList>
            <person name="Parks D.H."/>
            <person name="Chuvochina M."/>
            <person name="Waite D.W."/>
            <person name="Rinke C."/>
            <person name="Skarshewski A."/>
            <person name="Chaumeil P.A."/>
            <person name="Hugenholtz P."/>
        </authorList>
    </citation>
    <scope>NUCLEOTIDE SEQUENCE [LARGE SCALE GENOMIC DNA]</scope>
    <source>
        <strain evidence="1">UBA8557</strain>
    </source>
</reference>
<evidence type="ECO:0000313" key="2">
    <source>
        <dbReference type="EMBL" id="KCZ61659.1"/>
    </source>
</evidence>
<organism evidence="2 3">
    <name type="scientific">Hyphomonas atlantica</name>
    <dbReference type="NCBI Taxonomy" id="1280948"/>
    <lineage>
        <taxon>Bacteria</taxon>
        <taxon>Pseudomonadati</taxon>
        <taxon>Pseudomonadota</taxon>
        <taxon>Alphaproteobacteria</taxon>
        <taxon>Hyphomonadales</taxon>
        <taxon>Hyphomonadaceae</taxon>
        <taxon>Hyphomonas</taxon>
    </lineage>
</organism>
<name>A0A059E128_9PROT</name>